<feature type="compositionally biased region" description="Basic and acidic residues" evidence="6">
    <location>
        <begin position="1034"/>
        <end position="1043"/>
    </location>
</feature>
<dbReference type="InterPro" id="IPR000209">
    <property type="entry name" value="Peptidase_S8/S53_dom"/>
</dbReference>
<dbReference type="Pfam" id="PF23001">
    <property type="entry name" value="MBTP1_N"/>
    <property type="match status" value="1"/>
</dbReference>
<dbReference type="PROSITE" id="PS51892">
    <property type="entry name" value="SUBTILASE"/>
    <property type="match status" value="1"/>
</dbReference>
<sequence length="1091" mass="122568">MRGYNMLALALALAMCLQGFAQRAHCLETCPKESLLFQLAREHGQYESVVVGRRRGELFDFTSRQSGAGAGPGNATYDRFIVTFETYKFGDEHRLALEKHLPSRPSWKWEDRKNDASKYTTDFGVVRLLAGTDRESLIRKIEGLSGVKGVFEDKDVRSLHRLGPTVNDEGSAGYRKAIATHLGEKIDYKRQYHNPGREWKKKQPNALYQPEIIWREGFKGQGIRVGVFDTGLKENPKYLKNVKYRSNWTFQPTKGVDGHNHGTSSAGSIASINPECPSQAPEVDLYTFKVFTDDAVSYSSWYLDAINFAFIMKVHMINVSIGGPDFKDFPFIEKFRQLVANGVSIFCAMGNFGPLKGSINSPSDEPYIIAVGSHNEYFAISDYQSRGMTLSQKPYGYGLVKPDIVSYADKVFALNQWEDCFLIQGTSTACPVAVASMALIASTIPEEERYRKVTPASIKQFLIEGADRLDYFSMYHQGPGALNLLKSYEVAKNYEPRVSVLPSSIDLSSEKEVGYYWPHSVQPIYAKGMPLMVNFTIINGLGTTGYFTDAPRWNPSNRLGNKVRFQFDYANVIWPWQGYLGVYMHVEDSASHSTGIAEGAITFNISSPPFPGEKRGTKREQRVSIPIKLRVIPTPPRSKRVLWDDFHNLQYPDAYVPKDASQETHTYDFQGDHPHTNYHNLYDELVGNGYYVEVLSSSMTCFDASEYGMLVIVDPEMEFDVEEIDKLYDDVVNGGLGLLVLGEWYDKYIEDKYTLFNPNYRMTMHPAIMGANVPALNRLLSNFEVAFSNFSFDATLELSDTKGLLVQDGTSIAKMPPKSVLFEGTVVPKGRAKNRRERMNRASYSVPILGMTKVGEGNIVIYADSSAFDEDISDGEEFEQIRGVFTDFVRYASEGVTPSWIDVGTYHEDAYAFDFDNFTGQSRGAGFNALSKSEVYRYMIPEENENLSREKLKLLSKPLQCFRNAPLKYQPDRSDLVRKRNNSLMSWMEWARKRLIMGTGGNSNGQDSSPISSFSPQGSEIAQEGTQRPTQGDKVGDTWEPREGGPGLSGGQVFVFFVVVLAAVGYLYSRKRYQDLRAGLSPRYGGGDKSV</sequence>
<feature type="active site" description="Charge relay system" evidence="5">
    <location>
        <position position="427"/>
    </location>
</feature>
<feature type="domain" description="Peptidase S8/S53" evidence="9">
    <location>
        <begin position="220"/>
        <end position="469"/>
    </location>
</feature>
<dbReference type="GO" id="GO:0005794">
    <property type="term" value="C:Golgi apparatus"/>
    <property type="evidence" value="ECO:0007669"/>
    <property type="project" value="TreeGrafter"/>
</dbReference>
<keyword evidence="14" id="KW-1185">Reference proteome</keyword>
<evidence type="ECO:0000259" key="12">
    <source>
        <dbReference type="Pfam" id="PF23094"/>
    </source>
</evidence>
<dbReference type="InterPro" id="IPR050131">
    <property type="entry name" value="Peptidase_S8_subtilisin-like"/>
</dbReference>
<dbReference type="SUPFAM" id="SSF52743">
    <property type="entry name" value="Subtilisin-like"/>
    <property type="match status" value="1"/>
</dbReference>
<dbReference type="Pfam" id="PF23090">
    <property type="entry name" value="MBTPS1_4th"/>
    <property type="match status" value="1"/>
</dbReference>
<evidence type="ECO:0000256" key="3">
    <source>
        <dbReference type="ARBA" id="ARBA00022801"/>
    </source>
</evidence>
<accession>A0AAX4PDF9</accession>
<evidence type="ECO:0000313" key="13">
    <source>
        <dbReference type="EMBL" id="WZN64272.1"/>
    </source>
</evidence>
<gene>
    <name evidence="13" type="ORF">HKI87_09g58270</name>
</gene>
<dbReference type="Proteomes" id="UP001472866">
    <property type="component" value="Chromosome 09"/>
</dbReference>
<feature type="chain" id="PRO_5043791730" evidence="8">
    <location>
        <begin position="22"/>
        <end position="1091"/>
    </location>
</feature>
<dbReference type="InterPro" id="IPR057060">
    <property type="entry name" value="MBTPS1_3rd"/>
</dbReference>
<feature type="compositionally biased region" description="Low complexity" evidence="6">
    <location>
        <begin position="1005"/>
        <end position="1019"/>
    </location>
</feature>
<dbReference type="PROSITE" id="PS00138">
    <property type="entry name" value="SUBTILASE_SER"/>
    <property type="match status" value="1"/>
</dbReference>
<dbReference type="PANTHER" id="PTHR43806:SF7">
    <property type="entry name" value="MEMBRANE-BOUND TRANSCRIPTION FACTOR SITE-1 PROTEASE"/>
    <property type="match status" value="1"/>
</dbReference>
<evidence type="ECO:0000256" key="7">
    <source>
        <dbReference type="SAM" id="Phobius"/>
    </source>
</evidence>
<evidence type="ECO:0000256" key="1">
    <source>
        <dbReference type="ARBA" id="ARBA00011073"/>
    </source>
</evidence>
<dbReference type="InterPro" id="IPR015500">
    <property type="entry name" value="Peptidase_S8_subtilisin-rel"/>
</dbReference>
<keyword evidence="7" id="KW-1133">Transmembrane helix</keyword>
<evidence type="ECO:0000256" key="2">
    <source>
        <dbReference type="ARBA" id="ARBA00022670"/>
    </source>
</evidence>
<proteinExistence type="inferred from homology"/>
<dbReference type="Pfam" id="PF23094">
    <property type="entry name" value="MBTPS1_3rd"/>
    <property type="match status" value="1"/>
</dbReference>
<evidence type="ECO:0000256" key="8">
    <source>
        <dbReference type="SAM" id="SignalP"/>
    </source>
</evidence>
<feature type="domain" description="MBTPS1 third" evidence="12">
    <location>
        <begin position="502"/>
        <end position="634"/>
    </location>
</feature>
<evidence type="ECO:0000256" key="5">
    <source>
        <dbReference type="PROSITE-ProRule" id="PRU01240"/>
    </source>
</evidence>
<keyword evidence="8" id="KW-0732">Signal</keyword>
<evidence type="ECO:0000256" key="6">
    <source>
        <dbReference type="SAM" id="MobiDB-lite"/>
    </source>
</evidence>
<dbReference type="InterPro" id="IPR023828">
    <property type="entry name" value="Peptidase_S8_Ser-AS"/>
</dbReference>
<keyword evidence="2 5" id="KW-0645">Protease</keyword>
<dbReference type="InterPro" id="IPR036852">
    <property type="entry name" value="Peptidase_S8/S53_dom_sf"/>
</dbReference>
<dbReference type="Pfam" id="PF00082">
    <property type="entry name" value="Peptidase_S8"/>
    <property type="match status" value="1"/>
</dbReference>
<evidence type="ECO:0000259" key="10">
    <source>
        <dbReference type="Pfam" id="PF23001"/>
    </source>
</evidence>
<feature type="active site" description="Charge relay system" evidence="5">
    <location>
        <position position="261"/>
    </location>
</feature>
<dbReference type="InterPro" id="IPR057032">
    <property type="entry name" value="MBTPS1_4th"/>
</dbReference>
<dbReference type="PANTHER" id="PTHR43806">
    <property type="entry name" value="PEPTIDASE S8"/>
    <property type="match status" value="1"/>
</dbReference>
<feature type="domain" description="MBTPS1 fourth" evidence="11">
    <location>
        <begin position="635"/>
        <end position="879"/>
    </location>
</feature>
<name>A0AAX4PDF9_9CHLO</name>
<dbReference type="Gene3D" id="3.40.50.200">
    <property type="entry name" value="Peptidase S8/S53 domain"/>
    <property type="match status" value="1"/>
</dbReference>
<comment type="similarity">
    <text evidence="1 5">Belongs to the peptidase S8 family.</text>
</comment>
<dbReference type="AlphaFoldDB" id="A0AAX4PDF9"/>
<keyword evidence="7" id="KW-0472">Membrane</keyword>
<feature type="signal peptide" evidence="8">
    <location>
        <begin position="1"/>
        <end position="21"/>
    </location>
</feature>
<feature type="domain" description="Membrane-bound transcription factor site-1 protease-like N-terminal" evidence="10">
    <location>
        <begin position="78"/>
        <end position="153"/>
    </location>
</feature>
<protein>
    <submittedName>
        <fullName evidence="13">Subtilisin-like protease</fullName>
    </submittedName>
</protein>
<feature type="transmembrane region" description="Helical" evidence="7">
    <location>
        <begin position="1050"/>
        <end position="1068"/>
    </location>
</feature>
<evidence type="ECO:0000313" key="14">
    <source>
        <dbReference type="Proteomes" id="UP001472866"/>
    </source>
</evidence>
<keyword evidence="4 5" id="KW-0720">Serine protease</keyword>
<organism evidence="13 14">
    <name type="scientific">Chloropicon roscoffensis</name>
    <dbReference type="NCBI Taxonomy" id="1461544"/>
    <lineage>
        <taxon>Eukaryota</taxon>
        <taxon>Viridiplantae</taxon>
        <taxon>Chlorophyta</taxon>
        <taxon>Chloropicophyceae</taxon>
        <taxon>Chloropicales</taxon>
        <taxon>Chloropicaceae</taxon>
        <taxon>Chloropicon</taxon>
    </lineage>
</organism>
<evidence type="ECO:0000259" key="11">
    <source>
        <dbReference type="Pfam" id="PF23090"/>
    </source>
</evidence>
<feature type="active site" description="Charge relay system" evidence="5">
    <location>
        <position position="229"/>
    </location>
</feature>
<feature type="region of interest" description="Disordered" evidence="6">
    <location>
        <begin position="998"/>
        <end position="1046"/>
    </location>
</feature>
<dbReference type="PRINTS" id="PR00723">
    <property type="entry name" value="SUBTILISIN"/>
</dbReference>
<dbReference type="InterPro" id="IPR055143">
    <property type="entry name" value="MBTP1_N"/>
</dbReference>
<keyword evidence="3 5" id="KW-0378">Hydrolase</keyword>
<dbReference type="EMBL" id="CP151509">
    <property type="protein sequence ID" value="WZN64272.1"/>
    <property type="molecule type" value="Genomic_DNA"/>
</dbReference>
<dbReference type="GO" id="GO:0006508">
    <property type="term" value="P:proteolysis"/>
    <property type="evidence" value="ECO:0007669"/>
    <property type="project" value="UniProtKB-KW"/>
</dbReference>
<dbReference type="GO" id="GO:0004252">
    <property type="term" value="F:serine-type endopeptidase activity"/>
    <property type="evidence" value="ECO:0007669"/>
    <property type="project" value="UniProtKB-UniRule"/>
</dbReference>
<keyword evidence="7" id="KW-0812">Transmembrane</keyword>
<reference evidence="13 14" key="1">
    <citation type="submission" date="2024-03" db="EMBL/GenBank/DDBJ databases">
        <title>Complete genome sequence of the green alga Chloropicon roscoffensis RCC1871.</title>
        <authorList>
            <person name="Lemieux C."/>
            <person name="Pombert J.-F."/>
            <person name="Otis C."/>
            <person name="Turmel M."/>
        </authorList>
    </citation>
    <scope>NUCLEOTIDE SEQUENCE [LARGE SCALE GENOMIC DNA]</scope>
    <source>
        <strain evidence="13 14">RCC1871</strain>
    </source>
</reference>
<evidence type="ECO:0000256" key="4">
    <source>
        <dbReference type="ARBA" id="ARBA00022825"/>
    </source>
</evidence>
<evidence type="ECO:0000259" key="9">
    <source>
        <dbReference type="Pfam" id="PF00082"/>
    </source>
</evidence>